<protein>
    <submittedName>
        <fullName evidence="2">Uncharacterized protein</fullName>
    </submittedName>
</protein>
<comment type="caution">
    <text evidence="2">The sequence shown here is derived from an EMBL/GenBank/DDBJ whole genome shotgun (WGS) entry which is preliminary data.</text>
</comment>
<accession>A0A840TMD5</accession>
<dbReference type="Proteomes" id="UP000557307">
    <property type="component" value="Unassembled WGS sequence"/>
</dbReference>
<name>A0A840TMD5_9BACT</name>
<dbReference type="EMBL" id="JACHGF010000002">
    <property type="protein sequence ID" value="MBB5282917.1"/>
    <property type="molecule type" value="Genomic_DNA"/>
</dbReference>
<feature type="transmembrane region" description="Helical" evidence="1">
    <location>
        <begin position="24"/>
        <end position="46"/>
    </location>
</feature>
<keyword evidence="1" id="KW-0812">Transmembrane</keyword>
<gene>
    <name evidence="2" type="ORF">HNQ92_001043</name>
</gene>
<keyword evidence="1" id="KW-0472">Membrane</keyword>
<reference evidence="2 3" key="1">
    <citation type="submission" date="2020-08" db="EMBL/GenBank/DDBJ databases">
        <title>Genomic Encyclopedia of Type Strains, Phase IV (KMG-IV): sequencing the most valuable type-strain genomes for metagenomic binning, comparative biology and taxonomic classification.</title>
        <authorList>
            <person name="Goeker M."/>
        </authorList>
    </citation>
    <scope>NUCLEOTIDE SEQUENCE [LARGE SCALE GENOMIC DNA]</scope>
    <source>
        <strain evidence="2 3">DSM 105074</strain>
    </source>
</reference>
<dbReference type="AlphaFoldDB" id="A0A840TMD5"/>
<evidence type="ECO:0000313" key="3">
    <source>
        <dbReference type="Proteomes" id="UP000557307"/>
    </source>
</evidence>
<dbReference type="RefSeq" id="WP_184171876.1">
    <property type="nucleotide sequence ID" value="NZ_JACHGF010000002.1"/>
</dbReference>
<evidence type="ECO:0000313" key="2">
    <source>
        <dbReference type="EMBL" id="MBB5282917.1"/>
    </source>
</evidence>
<keyword evidence="3" id="KW-1185">Reference proteome</keyword>
<proteinExistence type="predicted"/>
<evidence type="ECO:0000256" key="1">
    <source>
        <dbReference type="SAM" id="Phobius"/>
    </source>
</evidence>
<organism evidence="2 3">
    <name type="scientific">Rhabdobacter roseus</name>
    <dbReference type="NCBI Taxonomy" id="1655419"/>
    <lineage>
        <taxon>Bacteria</taxon>
        <taxon>Pseudomonadati</taxon>
        <taxon>Bacteroidota</taxon>
        <taxon>Cytophagia</taxon>
        <taxon>Cytophagales</taxon>
        <taxon>Cytophagaceae</taxon>
        <taxon>Rhabdobacter</taxon>
    </lineage>
</organism>
<keyword evidence="1" id="KW-1133">Transmembrane helix</keyword>
<sequence>MTYHDKTNEQTHPPVIQPKLPRKLLLSVLGYEAAGALLGGSLLVAAPDGH</sequence>